<organism evidence="2 3">
    <name type="scientific">Cnephaeus nilssonii</name>
    <name type="common">Northern bat</name>
    <name type="synonym">Eptesicus nilssonii</name>
    <dbReference type="NCBI Taxonomy" id="3371016"/>
    <lineage>
        <taxon>Eukaryota</taxon>
        <taxon>Metazoa</taxon>
        <taxon>Chordata</taxon>
        <taxon>Craniata</taxon>
        <taxon>Vertebrata</taxon>
        <taxon>Euteleostomi</taxon>
        <taxon>Mammalia</taxon>
        <taxon>Eutheria</taxon>
        <taxon>Laurasiatheria</taxon>
        <taxon>Chiroptera</taxon>
        <taxon>Yangochiroptera</taxon>
        <taxon>Vespertilionidae</taxon>
        <taxon>Cnephaeus</taxon>
    </lineage>
</organism>
<sequence length="317" mass="32251">MQGQEALFSENMPLGQVVAHFMEQHPKAATIALTPGTPSPTPPDTSRPTAPGEPGGPRPTLCPLSQGLGCSFTDPLYSTGDAGEHGAAFPAKTTTPPPCSSPGREPPGPSEGAASWESPRSPGAASLGASASAAQEEPPQDPGGDQGGDPEAGGGSPGSTRKLYSCDRCPGNSGTSRGSGSTRGDTTTSCPASAPSRPRTCTCTSGSTGGLRHTGRSGRILTEVAEGWSPVWPTAPTRISSPSSRMMVFSSSHGQESIFTSAGVKDGRAFMAVNTVMAPSETATPEAMLPKAEGRQQEPGKMRARAAAARTQLFPHL</sequence>
<feature type="region of interest" description="Disordered" evidence="1">
    <location>
        <begin position="28"/>
        <end position="217"/>
    </location>
</feature>
<feature type="compositionally biased region" description="Low complexity" evidence="1">
    <location>
        <begin position="118"/>
        <end position="137"/>
    </location>
</feature>
<feature type="compositionally biased region" description="Low complexity" evidence="1">
    <location>
        <begin position="171"/>
        <end position="189"/>
    </location>
</feature>
<dbReference type="AlphaFoldDB" id="A0AA40HF58"/>
<feature type="compositionally biased region" description="Gly residues" evidence="1">
    <location>
        <begin position="144"/>
        <end position="157"/>
    </location>
</feature>
<dbReference type="EMBL" id="JAULJE010000021">
    <property type="protein sequence ID" value="KAK1329615.1"/>
    <property type="molecule type" value="Genomic_DNA"/>
</dbReference>
<evidence type="ECO:0000313" key="3">
    <source>
        <dbReference type="Proteomes" id="UP001177744"/>
    </source>
</evidence>
<accession>A0AA40HF58</accession>
<name>A0AA40HF58_CNENI</name>
<reference evidence="2" key="1">
    <citation type="submission" date="2023-06" db="EMBL/GenBank/DDBJ databases">
        <title>Reference genome for the Northern bat (Eptesicus nilssonii), a most northern bat species.</title>
        <authorList>
            <person name="Laine V.N."/>
            <person name="Pulliainen A.T."/>
            <person name="Lilley T.M."/>
        </authorList>
    </citation>
    <scope>NUCLEOTIDE SEQUENCE</scope>
    <source>
        <strain evidence="2">BLF_Eptnil</strain>
        <tissue evidence="2">Kidney</tissue>
    </source>
</reference>
<keyword evidence="3" id="KW-1185">Reference proteome</keyword>
<dbReference type="Proteomes" id="UP001177744">
    <property type="component" value="Unassembled WGS sequence"/>
</dbReference>
<feature type="region of interest" description="Disordered" evidence="1">
    <location>
        <begin position="281"/>
        <end position="317"/>
    </location>
</feature>
<gene>
    <name evidence="2" type="ORF">QTO34_009797</name>
</gene>
<evidence type="ECO:0000256" key="1">
    <source>
        <dbReference type="SAM" id="MobiDB-lite"/>
    </source>
</evidence>
<feature type="compositionally biased region" description="Pro residues" evidence="1">
    <location>
        <begin position="95"/>
        <end position="109"/>
    </location>
</feature>
<feature type="compositionally biased region" description="Basic and acidic residues" evidence="1">
    <location>
        <begin position="292"/>
        <end position="301"/>
    </location>
</feature>
<comment type="caution">
    <text evidence="2">The sequence shown here is derived from an EMBL/GenBank/DDBJ whole genome shotgun (WGS) entry which is preliminary data.</text>
</comment>
<protein>
    <submittedName>
        <fullName evidence="2">Uncharacterized protein</fullName>
    </submittedName>
</protein>
<proteinExistence type="predicted"/>
<evidence type="ECO:0000313" key="2">
    <source>
        <dbReference type="EMBL" id="KAK1329615.1"/>
    </source>
</evidence>